<dbReference type="Gene3D" id="3.50.50.60">
    <property type="entry name" value="FAD/NAD(P)-binding domain"/>
    <property type="match status" value="1"/>
</dbReference>
<gene>
    <name evidence="2" type="ORF">BU23DRAFT_530506</name>
</gene>
<dbReference type="EMBL" id="ML976671">
    <property type="protein sequence ID" value="KAF1975309.1"/>
    <property type="molecule type" value="Genomic_DNA"/>
</dbReference>
<dbReference type="Gene3D" id="3.30.70.1990">
    <property type="match status" value="1"/>
</dbReference>
<accession>A0A6A5VFY3</accession>
<evidence type="ECO:0000313" key="2">
    <source>
        <dbReference type="EMBL" id="KAF1975309.1"/>
    </source>
</evidence>
<keyword evidence="1" id="KW-0732">Signal</keyword>
<organism evidence="2 3">
    <name type="scientific">Bimuria novae-zelandiae CBS 107.79</name>
    <dbReference type="NCBI Taxonomy" id="1447943"/>
    <lineage>
        <taxon>Eukaryota</taxon>
        <taxon>Fungi</taxon>
        <taxon>Dikarya</taxon>
        <taxon>Ascomycota</taxon>
        <taxon>Pezizomycotina</taxon>
        <taxon>Dothideomycetes</taxon>
        <taxon>Pleosporomycetidae</taxon>
        <taxon>Pleosporales</taxon>
        <taxon>Massarineae</taxon>
        <taxon>Didymosphaeriaceae</taxon>
        <taxon>Bimuria</taxon>
    </lineage>
</organism>
<name>A0A6A5VFY3_9PLEO</name>
<sequence>MLFFSASLVLTVLASTCQATVTSVIEKDVAIIGGGAAGTYAAIGLKDRSKSVIIIEKDSILGGHTDTYIDKSNGRHVNVGVQVLHNEQLVKDYVTGRLGVPLALRTVAASESVNANFDNGQRIPNVPAAGSQVLQDAAQRYLAIYRSRFPYLEDGAGAAKVPFPVPEELLLPFTTWAQNNNLTAIVPLCYSFLQNVGDLFNTTAVDVLKGFPPSLLNSVFTGFQVVASGDHQDIYTAASKILAGDVLYNSVPKSINRSNKKDKCIRVVVSTPRGEQVILAKKLIITINPLVNELKALDLSRSESSLFSKFHTLGYFAGVTDNPGINTTITNVDPQNPYGFARLPGIFNFSPNAAGKMSFYGGSMNTISNADGRQLLLKHLETLKSTGVIPTGKTDILFFTNHSPYQLRTSAQEIKNGFYRDLYGLQGKNGTFWTGATLANHDSTLIWKYTEREVIPKVLSALEGH</sequence>
<dbReference type="OrthoDB" id="68575at2759"/>
<dbReference type="Proteomes" id="UP000800036">
    <property type="component" value="Unassembled WGS sequence"/>
</dbReference>
<evidence type="ECO:0000313" key="3">
    <source>
        <dbReference type="Proteomes" id="UP000800036"/>
    </source>
</evidence>
<keyword evidence="3" id="KW-1185">Reference proteome</keyword>
<evidence type="ECO:0000256" key="1">
    <source>
        <dbReference type="SAM" id="SignalP"/>
    </source>
</evidence>
<reference evidence="2" key="1">
    <citation type="journal article" date="2020" name="Stud. Mycol.">
        <title>101 Dothideomycetes genomes: a test case for predicting lifestyles and emergence of pathogens.</title>
        <authorList>
            <person name="Haridas S."/>
            <person name="Albert R."/>
            <person name="Binder M."/>
            <person name="Bloem J."/>
            <person name="Labutti K."/>
            <person name="Salamov A."/>
            <person name="Andreopoulos B."/>
            <person name="Baker S."/>
            <person name="Barry K."/>
            <person name="Bills G."/>
            <person name="Bluhm B."/>
            <person name="Cannon C."/>
            <person name="Castanera R."/>
            <person name="Culley D."/>
            <person name="Daum C."/>
            <person name="Ezra D."/>
            <person name="Gonzalez J."/>
            <person name="Henrissat B."/>
            <person name="Kuo A."/>
            <person name="Liang C."/>
            <person name="Lipzen A."/>
            <person name="Lutzoni F."/>
            <person name="Magnuson J."/>
            <person name="Mondo S."/>
            <person name="Nolan M."/>
            <person name="Ohm R."/>
            <person name="Pangilinan J."/>
            <person name="Park H.-J."/>
            <person name="Ramirez L."/>
            <person name="Alfaro M."/>
            <person name="Sun H."/>
            <person name="Tritt A."/>
            <person name="Yoshinaga Y."/>
            <person name="Zwiers L.-H."/>
            <person name="Turgeon B."/>
            <person name="Goodwin S."/>
            <person name="Spatafora J."/>
            <person name="Crous P."/>
            <person name="Grigoriev I."/>
        </authorList>
    </citation>
    <scope>NUCLEOTIDE SEQUENCE</scope>
    <source>
        <strain evidence="2">CBS 107.79</strain>
    </source>
</reference>
<proteinExistence type="predicted"/>
<dbReference type="AlphaFoldDB" id="A0A6A5VFY3"/>
<feature type="signal peptide" evidence="1">
    <location>
        <begin position="1"/>
        <end position="19"/>
    </location>
</feature>
<dbReference type="InterPro" id="IPR036188">
    <property type="entry name" value="FAD/NAD-bd_sf"/>
</dbReference>
<dbReference type="SUPFAM" id="SSF51905">
    <property type="entry name" value="FAD/NAD(P)-binding domain"/>
    <property type="match status" value="1"/>
</dbReference>
<feature type="chain" id="PRO_5025450389" evidence="1">
    <location>
        <begin position="20"/>
        <end position="465"/>
    </location>
</feature>
<dbReference type="Pfam" id="PF13450">
    <property type="entry name" value="NAD_binding_8"/>
    <property type="match status" value="1"/>
</dbReference>
<dbReference type="Gene3D" id="1.10.405.20">
    <property type="match status" value="1"/>
</dbReference>
<protein>
    <submittedName>
        <fullName evidence="2">FAD/NAD(P)-binding domain-containing protein</fullName>
    </submittedName>
</protein>